<dbReference type="Proteomes" id="UP000184300">
    <property type="component" value="Unassembled WGS sequence"/>
</dbReference>
<keyword evidence="2" id="KW-1185">Reference proteome</keyword>
<name>A0A1L9V3M9_ASPGL</name>
<dbReference type="EMBL" id="KV878934">
    <property type="protein sequence ID" value="OJJ78528.1"/>
    <property type="molecule type" value="Genomic_DNA"/>
</dbReference>
<gene>
    <name evidence="1" type="ORF">ASPGLDRAFT_40718</name>
</gene>
<dbReference type="OrthoDB" id="5416097at2759"/>
<dbReference type="RefSeq" id="XP_022395226.1">
    <property type="nucleotide sequence ID" value="XM_022545258.1"/>
</dbReference>
<dbReference type="AlphaFoldDB" id="A0A1L9V3M9"/>
<dbReference type="VEuPathDB" id="FungiDB:ASPGLDRAFT_40718"/>
<organism evidence="1 2">
    <name type="scientific">Aspergillus glaucus CBS 516.65</name>
    <dbReference type="NCBI Taxonomy" id="1160497"/>
    <lineage>
        <taxon>Eukaryota</taxon>
        <taxon>Fungi</taxon>
        <taxon>Dikarya</taxon>
        <taxon>Ascomycota</taxon>
        <taxon>Pezizomycotina</taxon>
        <taxon>Eurotiomycetes</taxon>
        <taxon>Eurotiomycetidae</taxon>
        <taxon>Eurotiales</taxon>
        <taxon>Aspergillaceae</taxon>
        <taxon>Aspergillus</taxon>
        <taxon>Aspergillus subgen. Aspergillus</taxon>
    </lineage>
</organism>
<dbReference type="GeneID" id="34461519"/>
<protein>
    <submittedName>
        <fullName evidence="1">Uncharacterized protein</fullName>
    </submittedName>
</protein>
<proteinExistence type="predicted"/>
<evidence type="ECO:0000313" key="1">
    <source>
        <dbReference type="EMBL" id="OJJ78528.1"/>
    </source>
</evidence>
<sequence>MWFKSYLARHTSSHQSTSATTPDETFNIPSPERQHLLSDLRKTTEKDTVPATFWACLQVCNISKLRQIVNDAKTGVLHDYLDTLQDCCRTIPLHWIKRPYGWNLTSGWKSNPSWSAPASPNEHALSPSDIALERDRKRCFMTEIPSVVTPIYPQSMIEPYSAGATASSVAEFWKTLEFFFDEDRLRRR</sequence>
<reference evidence="2" key="1">
    <citation type="journal article" date="2017" name="Genome Biol.">
        <title>Comparative genomics reveals high biological diversity and specific adaptations in the industrially and medically important fungal genus Aspergillus.</title>
        <authorList>
            <person name="de Vries R.P."/>
            <person name="Riley R."/>
            <person name="Wiebenga A."/>
            <person name="Aguilar-Osorio G."/>
            <person name="Amillis S."/>
            <person name="Uchima C.A."/>
            <person name="Anderluh G."/>
            <person name="Asadollahi M."/>
            <person name="Askin M."/>
            <person name="Barry K."/>
            <person name="Battaglia E."/>
            <person name="Bayram O."/>
            <person name="Benocci T."/>
            <person name="Braus-Stromeyer S.A."/>
            <person name="Caldana C."/>
            <person name="Canovas D."/>
            <person name="Cerqueira G.C."/>
            <person name="Chen F."/>
            <person name="Chen W."/>
            <person name="Choi C."/>
            <person name="Clum A."/>
            <person name="Dos Santos R.A."/>
            <person name="Damasio A.R."/>
            <person name="Diallinas G."/>
            <person name="Emri T."/>
            <person name="Fekete E."/>
            <person name="Flipphi M."/>
            <person name="Freyberg S."/>
            <person name="Gallo A."/>
            <person name="Gournas C."/>
            <person name="Habgood R."/>
            <person name="Hainaut M."/>
            <person name="Harispe M.L."/>
            <person name="Henrissat B."/>
            <person name="Hilden K.S."/>
            <person name="Hope R."/>
            <person name="Hossain A."/>
            <person name="Karabika E."/>
            <person name="Karaffa L."/>
            <person name="Karanyi Z."/>
            <person name="Krasevec N."/>
            <person name="Kuo A."/>
            <person name="Kusch H."/>
            <person name="LaButti K."/>
            <person name="Lagendijk E.L."/>
            <person name="Lapidus A."/>
            <person name="Levasseur A."/>
            <person name="Lindquist E."/>
            <person name="Lipzen A."/>
            <person name="Logrieco A.F."/>
            <person name="MacCabe A."/>
            <person name="Maekelae M.R."/>
            <person name="Malavazi I."/>
            <person name="Melin P."/>
            <person name="Meyer V."/>
            <person name="Mielnichuk N."/>
            <person name="Miskei M."/>
            <person name="Molnar A.P."/>
            <person name="Mule G."/>
            <person name="Ngan C.Y."/>
            <person name="Orejas M."/>
            <person name="Orosz E."/>
            <person name="Ouedraogo J.P."/>
            <person name="Overkamp K.M."/>
            <person name="Park H.-S."/>
            <person name="Perrone G."/>
            <person name="Piumi F."/>
            <person name="Punt P.J."/>
            <person name="Ram A.F."/>
            <person name="Ramon A."/>
            <person name="Rauscher S."/>
            <person name="Record E."/>
            <person name="Riano-Pachon D.M."/>
            <person name="Robert V."/>
            <person name="Roehrig J."/>
            <person name="Ruller R."/>
            <person name="Salamov A."/>
            <person name="Salih N.S."/>
            <person name="Samson R.A."/>
            <person name="Sandor E."/>
            <person name="Sanguinetti M."/>
            <person name="Schuetze T."/>
            <person name="Sepcic K."/>
            <person name="Shelest E."/>
            <person name="Sherlock G."/>
            <person name="Sophianopoulou V."/>
            <person name="Squina F.M."/>
            <person name="Sun H."/>
            <person name="Susca A."/>
            <person name="Todd R.B."/>
            <person name="Tsang A."/>
            <person name="Unkles S.E."/>
            <person name="van de Wiele N."/>
            <person name="van Rossen-Uffink D."/>
            <person name="Oliveira J.V."/>
            <person name="Vesth T.C."/>
            <person name="Visser J."/>
            <person name="Yu J.-H."/>
            <person name="Zhou M."/>
            <person name="Andersen M.R."/>
            <person name="Archer D.B."/>
            <person name="Baker S.E."/>
            <person name="Benoit I."/>
            <person name="Brakhage A.A."/>
            <person name="Braus G.H."/>
            <person name="Fischer R."/>
            <person name="Frisvad J.C."/>
            <person name="Goldman G.H."/>
            <person name="Houbraken J."/>
            <person name="Oakley B."/>
            <person name="Pocsi I."/>
            <person name="Scazzocchio C."/>
            <person name="Seiboth B."/>
            <person name="vanKuyk P.A."/>
            <person name="Wortman J."/>
            <person name="Dyer P.S."/>
            <person name="Grigoriev I.V."/>
        </authorList>
    </citation>
    <scope>NUCLEOTIDE SEQUENCE [LARGE SCALE GENOMIC DNA]</scope>
    <source>
        <strain evidence="2">CBS 516.65</strain>
    </source>
</reference>
<accession>A0A1L9V3M9</accession>
<evidence type="ECO:0000313" key="2">
    <source>
        <dbReference type="Proteomes" id="UP000184300"/>
    </source>
</evidence>